<dbReference type="InterPro" id="IPR041677">
    <property type="entry name" value="DNA2/NAM7_AAA_11"/>
</dbReference>
<keyword evidence="9 12" id="KW-0411">Iron-sulfur</keyword>
<keyword evidence="12" id="KW-0235">DNA replication</keyword>
<accession>A0A397CWA8</accession>
<evidence type="ECO:0000256" key="12">
    <source>
        <dbReference type="RuleBase" id="RU367041"/>
    </source>
</evidence>
<dbReference type="GO" id="GO:0005634">
    <property type="term" value="C:nucleus"/>
    <property type="evidence" value="ECO:0007669"/>
    <property type="project" value="UniProtKB-SubCell"/>
</dbReference>
<evidence type="ECO:0000256" key="13">
    <source>
        <dbReference type="SAM" id="MobiDB-lite"/>
    </source>
</evidence>
<evidence type="ECO:0000313" key="17">
    <source>
        <dbReference type="EMBL" id="RHY54217.1"/>
    </source>
</evidence>
<feature type="domain" description="DNA2/NAM7 helicase helicase" evidence="15">
    <location>
        <begin position="656"/>
        <end position="752"/>
    </location>
</feature>
<feature type="region of interest" description="Disordered" evidence="13">
    <location>
        <begin position="55"/>
        <end position="90"/>
    </location>
</feature>
<keyword evidence="12" id="KW-0004">4Fe-4S</keyword>
<comment type="catalytic activity">
    <reaction evidence="12">
        <text>ATP + H2O = ADP + phosphate + H(+)</text>
        <dbReference type="Rhea" id="RHEA:13065"/>
        <dbReference type="ChEBI" id="CHEBI:15377"/>
        <dbReference type="ChEBI" id="CHEBI:15378"/>
        <dbReference type="ChEBI" id="CHEBI:30616"/>
        <dbReference type="ChEBI" id="CHEBI:43474"/>
        <dbReference type="ChEBI" id="CHEBI:456216"/>
        <dbReference type="EC" id="3.6.4.12"/>
    </reaction>
</comment>
<keyword evidence="5 12" id="KW-0378">Hydrolase</keyword>
<evidence type="ECO:0000256" key="11">
    <source>
        <dbReference type="ARBA" id="ARBA00023204"/>
    </source>
</evidence>
<dbReference type="VEuPathDB" id="FungiDB:H257_13929"/>
<dbReference type="InterPro" id="IPR045055">
    <property type="entry name" value="DNA2/NAM7-like"/>
</dbReference>
<dbReference type="SUPFAM" id="SSF52540">
    <property type="entry name" value="P-loop containing nucleoside triphosphate hydrolases"/>
    <property type="match status" value="2"/>
</dbReference>
<keyword evidence="10 12" id="KW-0238">DNA-binding</keyword>
<keyword evidence="4 12" id="KW-0227">DNA damage</keyword>
<evidence type="ECO:0000256" key="2">
    <source>
        <dbReference type="ARBA" id="ARBA00022723"/>
    </source>
</evidence>
<dbReference type="InterPro" id="IPR014808">
    <property type="entry name" value="DNA_replication_fac_Dna2_N"/>
</dbReference>
<feature type="domain" description="DNA replication factor Dna2 N-terminal" evidence="14">
    <location>
        <begin position="281"/>
        <end position="358"/>
    </location>
</feature>
<protein>
    <recommendedName>
        <fullName evidence="12">DNA replication ATP-dependent helicase/nuclease</fullName>
        <ecNumber evidence="12">3.1.-.-</ecNumber>
        <ecNumber evidence="12">3.6.4.12</ecNumber>
    </recommendedName>
</protein>
<evidence type="ECO:0000256" key="5">
    <source>
        <dbReference type="ARBA" id="ARBA00022801"/>
    </source>
</evidence>
<gene>
    <name evidence="17" type="ORF">DYB38_004352</name>
</gene>
<reference evidence="17 18" key="1">
    <citation type="submission" date="2018-08" db="EMBL/GenBank/DDBJ databases">
        <title>Aphanomyces genome sequencing and annotation.</title>
        <authorList>
            <person name="Minardi D."/>
            <person name="Oidtmann B."/>
            <person name="Van Der Giezen M."/>
            <person name="Studholme D.J."/>
        </authorList>
    </citation>
    <scope>NUCLEOTIDE SEQUENCE [LARGE SCALE GENOMIC DNA]</scope>
    <source>
        <strain evidence="17 18">SA</strain>
    </source>
</reference>
<feature type="domain" description="DNA2/NAM7 helicase-like C-terminal" evidence="16">
    <location>
        <begin position="786"/>
        <end position="842"/>
    </location>
</feature>
<keyword evidence="6 12" id="KW-0347">Helicase</keyword>
<keyword evidence="3 12" id="KW-0547">Nucleotide-binding</keyword>
<dbReference type="Pfam" id="PF08696">
    <property type="entry name" value="Dna2"/>
    <property type="match status" value="1"/>
</dbReference>
<organism evidence="17 18">
    <name type="scientific">Aphanomyces astaci</name>
    <name type="common">Crayfish plague agent</name>
    <dbReference type="NCBI Taxonomy" id="112090"/>
    <lineage>
        <taxon>Eukaryota</taxon>
        <taxon>Sar</taxon>
        <taxon>Stramenopiles</taxon>
        <taxon>Oomycota</taxon>
        <taxon>Saprolegniomycetes</taxon>
        <taxon>Saprolegniales</taxon>
        <taxon>Verrucalvaceae</taxon>
        <taxon>Aphanomyces</taxon>
    </lineage>
</organism>
<dbReference type="Proteomes" id="UP000265716">
    <property type="component" value="Unassembled WGS sequence"/>
</dbReference>
<dbReference type="GO" id="GO:0017116">
    <property type="term" value="F:single-stranded DNA helicase activity"/>
    <property type="evidence" value="ECO:0007669"/>
    <property type="project" value="UniProtKB-UniRule"/>
</dbReference>
<keyword evidence="12" id="KW-0511">Multifunctional enzyme</keyword>
<dbReference type="Pfam" id="PF13086">
    <property type="entry name" value="AAA_11"/>
    <property type="match status" value="1"/>
</dbReference>
<evidence type="ECO:0000259" key="14">
    <source>
        <dbReference type="Pfam" id="PF08696"/>
    </source>
</evidence>
<dbReference type="PANTHER" id="PTHR10887">
    <property type="entry name" value="DNA2/NAM7 HELICASE FAMILY"/>
    <property type="match status" value="1"/>
</dbReference>
<dbReference type="EC" id="3.6.4.12" evidence="12"/>
<feature type="region of interest" description="Disordered" evidence="13">
    <location>
        <begin position="1"/>
        <end position="23"/>
    </location>
</feature>
<keyword evidence="1 12" id="KW-0540">Nuclease</keyword>
<dbReference type="GO" id="GO:0046872">
    <property type="term" value="F:metal ion binding"/>
    <property type="evidence" value="ECO:0007669"/>
    <property type="project" value="UniProtKB-UniRule"/>
</dbReference>
<dbReference type="EMBL" id="QUTC01006073">
    <property type="protein sequence ID" value="RHY54217.1"/>
    <property type="molecule type" value="Genomic_DNA"/>
</dbReference>
<comment type="subcellular location">
    <subcellularLocation>
        <location evidence="12">Nucleus</location>
    </subcellularLocation>
    <subcellularLocation>
        <location evidence="12">Chromosome</location>
    </subcellularLocation>
</comment>
<keyword evidence="2 12" id="KW-0479">Metal-binding</keyword>
<dbReference type="Gene3D" id="3.40.50.300">
    <property type="entry name" value="P-loop containing nucleotide triphosphate hydrolases"/>
    <property type="match status" value="2"/>
</dbReference>
<dbReference type="InterPro" id="IPR047187">
    <property type="entry name" value="SF1_C_Upf1"/>
</dbReference>
<evidence type="ECO:0000313" key="18">
    <source>
        <dbReference type="Proteomes" id="UP000265716"/>
    </source>
</evidence>
<comment type="caution">
    <text evidence="17">The sequence shown here is derived from an EMBL/GenBank/DDBJ whole genome shotgun (WGS) entry which is preliminary data.</text>
</comment>
<keyword evidence="8 12" id="KW-0408">Iron</keyword>
<evidence type="ECO:0000259" key="15">
    <source>
        <dbReference type="Pfam" id="PF13086"/>
    </source>
</evidence>
<evidence type="ECO:0000256" key="3">
    <source>
        <dbReference type="ARBA" id="ARBA00022741"/>
    </source>
</evidence>
<dbReference type="GO" id="GO:0006281">
    <property type="term" value="P:DNA repair"/>
    <property type="evidence" value="ECO:0007669"/>
    <property type="project" value="UniProtKB-KW"/>
</dbReference>
<feature type="compositionally biased region" description="Polar residues" evidence="13">
    <location>
        <begin position="56"/>
        <end position="76"/>
    </location>
</feature>
<keyword evidence="7 12" id="KW-0067">ATP-binding</keyword>
<comment type="similarity">
    <text evidence="12">Belongs to the DNA2/NAM7 helicase family.</text>
</comment>
<dbReference type="GO" id="GO:0003677">
    <property type="term" value="F:DNA binding"/>
    <property type="evidence" value="ECO:0007669"/>
    <property type="project" value="UniProtKB-UniRule"/>
</dbReference>
<dbReference type="CDD" id="cd18808">
    <property type="entry name" value="SF1_C_Upf1"/>
    <property type="match status" value="1"/>
</dbReference>
<dbReference type="GO" id="GO:0005737">
    <property type="term" value="C:cytoplasm"/>
    <property type="evidence" value="ECO:0007669"/>
    <property type="project" value="TreeGrafter"/>
</dbReference>
<dbReference type="InterPro" id="IPR041679">
    <property type="entry name" value="DNA2/NAM7-like_C"/>
</dbReference>
<evidence type="ECO:0000256" key="10">
    <source>
        <dbReference type="ARBA" id="ARBA00023125"/>
    </source>
</evidence>
<evidence type="ECO:0000256" key="6">
    <source>
        <dbReference type="ARBA" id="ARBA00022806"/>
    </source>
</evidence>
<name>A0A397CWA8_APHAT</name>
<evidence type="ECO:0000256" key="8">
    <source>
        <dbReference type="ARBA" id="ARBA00023004"/>
    </source>
</evidence>
<dbReference type="GO" id="GO:0051539">
    <property type="term" value="F:4 iron, 4 sulfur cluster binding"/>
    <property type="evidence" value="ECO:0007669"/>
    <property type="project" value="UniProtKB-UniRule"/>
</dbReference>
<dbReference type="PANTHER" id="PTHR10887:SF433">
    <property type="entry name" value="DNA REPLICATION ATP-DEPENDENT HELICASE_NUCLEASE DNA2"/>
    <property type="match status" value="1"/>
</dbReference>
<keyword evidence="12" id="KW-0158">Chromosome</keyword>
<evidence type="ECO:0000256" key="4">
    <source>
        <dbReference type="ARBA" id="ARBA00022763"/>
    </source>
</evidence>
<dbReference type="Pfam" id="PF13087">
    <property type="entry name" value="AAA_12"/>
    <property type="match status" value="1"/>
</dbReference>
<proteinExistence type="inferred from homology"/>
<dbReference type="GO" id="GO:0005694">
    <property type="term" value="C:chromosome"/>
    <property type="evidence" value="ECO:0007669"/>
    <property type="project" value="UniProtKB-SubCell"/>
</dbReference>
<dbReference type="AlphaFoldDB" id="A0A397CWA8"/>
<keyword evidence="11 12" id="KW-0234">DNA repair</keyword>
<evidence type="ECO:0000256" key="1">
    <source>
        <dbReference type="ARBA" id="ARBA00022722"/>
    </source>
</evidence>
<keyword evidence="12" id="KW-0539">Nucleus</keyword>
<sequence>MDTSEDGGCEHDGSIGKDGSLEVIWKDSPIEKKLQSNGVSNRHSNQSELRGFVHSLISSPSPNKNQTKPKASTTSVAVADARTSGGAGTTPSSISRFIVFSPERATATSTTTTHHDAPAAMGFVTKTPPIHRHKRRKTGNEHEDLMSVLDKLDEEYADTPEKAIESAFESPFSKEAWDTIEQMEIEATQQSIQRHELKPVQTHISPAGDTLKPPPPPPARPAAAPSATPLDYLRCVALEVQIETHQRQKTIRALDDATDKTIVIGLREDWFDTPLQVGDTLLKLLEYGLSTQQASDELKLSFQGMYKWLNQAHRNGIRVKGGGNNTCSALYRLQAVLSIEEPLWSVKYGLKGAVDACLNMQHISHEKANKMMAFELKTGKPTNSIDHIGQVLLYTLLLDERQLLPTLLKKTWECQNCFVSAECMLHHAAIEHGSALSSGVPDVFDKVTSHLTVPELTYFKKWIQLLEWESRSNQNTSMLFPQSTEPRLLSNLKAQTHAPGFVELTFGDESANSSSFDAQSDLKIQDRVILSVQSPTHSIFHVAKASVAAVHPSYLRLSLFSAIPATILHGQSVVGSAFSYRVDKDATYSGLQAAKHNVLALMATPDMEAKRKLICHLHPPRFASLSVEARVRRRCLDTGGGGNDCEALLREFYSTMNTDQQKAIEQMLNAKDYSLILGMPGTGKTTAITMAVRMLRYLGLSVLVTSYTHAAVDNLLVKLLDMDVSVLRIGGTPALVHPKVGPHRLEAKSFEHAEQMRQAMLDASVVGCTCLSTHHVLFAHRKFDVCIISTIDTYQGKDKRVVFVSFVRSNRDGHVGDLLLDWRRINVALTRAKDKLVLVGSKATLRQSPVLHALLTLVDQQHWGIDVPCGVVGLPHLVAGQNKIKRVRQGAEMGATTSSHMYTVVPPSDEIENLVGGNVVRVVPSGHRFQVSRNIMEEG</sequence>
<dbReference type="GO" id="GO:0017108">
    <property type="term" value="F:5'-flap endonuclease activity"/>
    <property type="evidence" value="ECO:0007669"/>
    <property type="project" value="UniProtKB-UniRule"/>
</dbReference>
<evidence type="ECO:0000256" key="9">
    <source>
        <dbReference type="ARBA" id="ARBA00023014"/>
    </source>
</evidence>
<dbReference type="GO" id="GO:0016887">
    <property type="term" value="F:ATP hydrolysis activity"/>
    <property type="evidence" value="ECO:0007669"/>
    <property type="project" value="RHEA"/>
</dbReference>
<comment type="function">
    <text evidence="12">Key enzyme involved in DNA replication and DNA repair. Involved in Okazaki fragments processing by cleaving long flaps that escape FEN1: flaps that are longer than 27 nucleotides are coated by replication protein A complex (RPA), leading to recruit DNA2 which cleaves the flap until it is too short to bind RPA and becomes a substrate for FEN1. Also involved in 5'-end resection of DNA during double-strand break (DSB) repair by mediating the cleavage of 5'-ssDNA.</text>
</comment>
<evidence type="ECO:0000259" key="16">
    <source>
        <dbReference type="Pfam" id="PF13087"/>
    </source>
</evidence>
<dbReference type="GO" id="GO:0071932">
    <property type="term" value="P:replication fork reversal"/>
    <property type="evidence" value="ECO:0007669"/>
    <property type="project" value="TreeGrafter"/>
</dbReference>
<dbReference type="InterPro" id="IPR027417">
    <property type="entry name" value="P-loop_NTPase"/>
</dbReference>
<dbReference type="EC" id="3.1.-.-" evidence="12"/>
<evidence type="ECO:0000256" key="7">
    <source>
        <dbReference type="ARBA" id="ARBA00022840"/>
    </source>
</evidence>
<dbReference type="GO" id="GO:0005524">
    <property type="term" value="F:ATP binding"/>
    <property type="evidence" value="ECO:0007669"/>
    <property type="project" value="UniProtKB-UniRule"/>
</dbReference>
<feature type="region of interest" description="Disordered" evidence="13">
    <location>
        <begin position="205"/>
        <end position="226"/>
    </location>
</feature>
<dbReference type="GO" id="GO:0033567">
    <property type="term" value="P:DNA replication, Okazaki fragment processing"/>
    <property type="evidence" value="ECO:0007669"/>
    <property type="project" value="UniProtKB-UniRule"/>
</dbReference>